<comment type="caution">
    <text evidence="1">The sequence shown here is derived from an EMBL/GenBank/DDBJ whole genome shotgun (WGS) entry which is preliminary data.</text>
</comment>
<organism evidence="1">
    <name type="scientific">mine drainage metagenome</name>
    <dbReference type="NCBI Taxonomy" id="410659"/>
    <lineage>
        <taxon>unclassified sequences</taxon>
        <taxon>metagenomes</taxon>
        <taxon>ecological metagenomes</taxon>
    </lineage>
</organism>
<gene>
    <name evidence="1" type="ORF">B1A_03048</name>
</gene>
<dbReference type="EMBL" id="AUZX01002237">
    <property type="protein sequence ID" value="EQD77253.1"/>
    <property type="molecule type" value="Genomic_DNA"/>
</dbReference>
<protein>
    <submittedName>
        <fullName evidence="1">Uncharacterized protein</fullName>
    </submittedName>
</protein>
<dbReference type="AlphaFoldDB" id="T1C8F1"/>
<sequence>MCQTGISFDSTTNLKPYYLEVLGPGEEEEPGLLDSGLHPDEFAEPTSILFDPQDFLDPPSAPGLLGVLPPLNTIYAAAQGRYRAEVMRAQAFRTRLDRPHVNVVARLLGALETLYFKANATPSKNSESVQETLRLCAVAIVTGQEFRDILQLLAVDSMKDLPGQWNLAFSPRYKLWLRPYPIPDRNPLAATVFG</sequence>
<accession>T1C8F1</accession>
<reference evidence="1" key="1">
    <citation type="submission" date="2013-08" db="EMBL/GenBank/DDBJ databases">
        <authorList>
            <person name="Mendez C."/>
            <person name="Richter M."/>
            <person name="Ferrer M."/>
            <person name="Sanchez J."/>
        </authorList>
    </citation>
    <scope>NUCLEOTIDE SEQUENCE</scope>
</reference>
<name>T1C8F1_9ZZZZ</name>
<evidence type="ECO:0000313" key="1">
    <source>
        <dbReference type="EMBL" id="EQD77253.1"/>
    </source>
</evidence>
<feature type="non-terminal residue" evidence="1">
    <location>
        <position position="194"/>
    </location>
</feature>
<reference evidence="1" key="2">
    <citation type="journal article" date="2014" name="ISME J.">
        <title>Microbial stratification in low pH oxic and suboxic macroscopic growths along an acid mine drainage.</title>
        <authorList>
            <person name="Mendez-Garcia C."/>
            <person name="Mesa V."/>
            <person name="Sprenger R.R."/>
            <person name="Richter M."/>
            <person name="Diez M.S."/>
            <person name="Solano J."/>
            <person name="Bargiela R."/>
            <person name="Golyshina O.V."/>
            <person name="Manteca A."/>
            <person name="Ramos J.L."/>
            <person name="Gallego J.R."/>
            <person name="Llorente I."/>
            <person name="Martins Dos Santos V.A."/>
            <person name="Jensen O.N."/>
            <person name="Pelaez A.I."/>
            <person name="Sanchez J."/>
            <person name="Ferrer M."/>
        </authorList>
    </citation>
    <scope>NUCLEOTIDE SEQUENCE</scope>
</reference>
<proteinExistence type="predicted"/>